<protein>
    <submittedName>
        <fullName evidence="2">Uncharacterized protein</fullName>
    </submittedName>
</protein>
<feature type="transmembrane region" description="Helical" evidence="1">
    <location>
        <begin position="12"/>
        <end position="30"/>
    </location>
</feature>
<name>A0A386PTN2_9LACO</name>
<evidence type="ECO:0000313" key="2">
    <source>
        <dbReference type="EMBL" id="AYE39386.1"/>
    </source>
</evidence>
<dbReference type="RefSeq" id="WP_120144031.1">
    <property type="nucleotide sequence ID" value="NZ_CP031933.2"/>
</dbReference>
<evidence type="ECO:0000256" key="1">
    <source>
        <dbReference type="SAM" id="Phobius"/>
    </source>
</evidence>
<evidence type="ECO:0000313" key="3">
    <source>
        <dbReference type="Proteomes" id="UP000267208"/>
    </source>
</evidence>
<accession>A0A386PTN2</accession>
<dbReference type="KEGG" id="lzh:D1B17_12400"/>
<proteinExistence type="predicted"/>
<dbReference type="AlphaFoldDB" id="A0A386PTN2"/>
<keyword evidence="1" id="KW-0472">Membrane</keyword>
<reference evidence="3" key="1">
    <citation type="submission" date="2018-08" db="EMBL/GenBank/DDBJ databases">
        <title>Genome of Lactobacillus sp. HBUAS52074.</title>
        <authorList>
            <person name="Guo Z."/>
            <person name="Zhang Z.D."/>
        </authorList>
    </citation>
    <scope>NUCLEOTIDE SEQUENCE [LARGE SCALE GENOMIC DNA]</scope>
    <source>
        <strain evidence="3">HBUAS52074</strain>
    </source>
</reference>
<gene>
    <name evidence="2" type="ORF">D1B17_12400</name>
</gene>
<keyword evidence="3" id="KW-1185">Reference proteome</keyword>
<organism evidence="2 3">
    <name type="scientific">Companilactobacillus zhachilii</name>
    <dbReference type="NCBI Taxonomy" id="2304606"/>
    <lineage>
        <taxon>Bacteria</taxon>
        <taxon>Bacillati</taxon>
        <taxon>Bacillota</taxon>
        <taxon>Bacilli</taxon>
        <taxon>Lactobacillales</taxon>
        <taxon>Lactobacillaceae</taxon>
        <taxon>Companilactobacillus</taxon>
    </lineage>
</organism>
<feature type="transmembrane region" description="Helical" evidence="1">
    <location>
        <begin position="36"/>
        <end position="59"/>
    </location>
</feature>
<sequence length="201" mass="23221">MLKFGKKVSYRPILVSLFYSLFTLIVAVYLQVATMYWPAIGFYLASVAIFCAILFGYYLPNLPNSFTYWEADQTTIRYNAMNYKHRISMMFFPYQNQLTTINKKDITSITVTGDFNNPQNIAYPMDFSLIYAILTPLLSVLKNPITLKLTLKDGQTIELNVSRDFAYSNQKTIAKLNQFFDSLNNSQIKIINYPNHNISFS</sequence>
<dbReference type="OrthoDB" id="2310386at2"/>
<keyword evidence="1" id="KW-1133">Transmembrane helix</keyword>
<keyword evidence="1" id="KW-0812">Transmembrane</keyword>
<dbReference type="Proteomes" id="UP000267208">
    <property type="component" value="Chromosome"/>
</dbReference>
<dbReference type="EMBL" id="CP031933">
    <property type="protein sequence ID" value="AYE39386.1"/>
    <property type="molecule type" value="Genomic_DNA"/>
</dbReference>